<dbReference type="EMBL" id="JBHSWG010000001">
    <property type="protein sequence ID" value="MFC6759374.1"/>
    <property type="molecule type" value="Genomic_DNA"/>
</dbReference>
<keyword evidence="2" id="KW-1185">Reference proteome</keyword>
<proteinExistence type="predicted"/>
<organism evidence="1 2">
    <name type="scientific">Sulfitobacter porphyrae</name>
    <dbReference type="NCBI Taxonomy" id="1246864"/>
    <lineage>
        <taxon>Bacteria</taxon>
        <taxon>Pseudomonadati</taxon>
        <taxon>Pseudomonadota</taxon>
        <taxon>Alphaproteobacteria</taxon>
        <taxon>Rhodobacterales</taxon>
        <taxon>Roseobacteraceae</taxon>
        <taxon>Sulfitobacter</taxon>
    </lineage>
</organism>
<dbReference type="Proteomes" id="UP001596353">
    <property type="component" value="Unassembled WGS sequence"/>
</dbReference>
<accession>A0ABW2B2X2</accession>
<reference evidence="2" key="1">
    <citation type="journal article" date="2019" name="Int. J. Syst. Evol. Microbiol.">
        <title>The Global Catalogue of Microorganisms (GCM) 10K type strain sequencing project: providing services to taxonomists for standard genome sequencing and annotation.</title>
        <authorList>
            <consortium name="The Broad Institute Genomics Platform"/>
            <consortium name="The Broad Institute Genome Sequencing Center for Infectious Disease"/>
            <person name="Wu L."/>
            <person name="Ma J."/>
        </authorList>
    </citation>
    <scope>NUCLEOTIDE SEQUENCE [LARGE SCALE GENOMIC DNA]</scope>
    <source>
        <strain evidence="2">CCUG 66188</strain>
    </source>
</reference>
<name>A0ABW2B2X2_9RHOB</name>
<evidence type="ECO:0008006" key="3">
    <source>
        <dbReference type="Google" id="ProtNLM"/>
    </source>
</evidence>
<evidence type="ECO:0000313" key="2">
    <source>
        <dbReference type="Proteomes" id="UP001596353"/>
    </source>
</evidence>
<protein>
    <recommendedName>
        <fullName evidence="3">Alkane 1-monooxygenase</fullName>
    </recommendedName>
</protein>
<gene>
    <name evidence="1" type="ORF">ACFQFQ_07500</name>
</gene>
<comment type="caution">
    <text evidence="1">The sequence shown here is derived from an EMBL/GenBank/DDBJ whole genome shotgun (WGS) entry which is preliminary data.</text>
</comment>
<sequence length="52" mass="5898">MRPARAFPALEVTPETMPVLPHSLPVMAVVALVPPLWHRLMDRRAARWQDVA</sequence>
<evidence type="ECO:0000313" key="1">
    <source>
        <dbReference type="EMBL" id="MFC6759374.1"/>
    </source>
</evidence>